<dbReference type="UniPathway" id="UPA00557">
    <property type="reaction ID" value="UER00614"/>
</dbReference>
<name>H1XT51_CALAY</name>
<feature type="transmembrane region" description="Helical" evidence="19">
    <location>
        <begin position="138"/>
        <end position="163"/>
    </location>
</feature>
<feature type="transmembrane region" description="Helical" evidence="19">
    <location>
        <begin position="103"/>
        <end position="126"/>
    </location>
</feature>
<dbReference type="AlphaFoldDB" id="H1XT51"/>
<evidence type="ECO:0000256" key="15">
    <source>
        <dbReference type="ARBA" id="ARBA00023136"/>
    </source>
</evidence>
<dbReference type="GO" id="GO:0016024">
    <property type="term" value="P:CDP-diacylglycerol biosynthetic process"/>
    <property type="evidence" value="ECO:0007669"/>
    <property type="project" value="UniProtKB-UniPathway"/>
</dbReference>
<dbReference type="PANTHER" id="PTHR46382">
    <property type="entry name" value="PHOSPHATIDATE CYTIDYLYLTRANSFERASE"/>
    <property type="match status" value="1"/>
</dbReference>
<keyword evidence="11 18" id="KW-0812">Transmembrane</keyword>
<comment type="subcellular location">
    <subcellularLocation>
        <location evidence="2">Cell membrane</location>
        <topology evidence="2">Multi-pass membrane protein</topology>
    </subcellularLocation>
</comment>
<evidence type="ECO:0000256" key="17">
    <source>
        <dbReference type="ARBA" id="ARBA00023264"/>
    </source>
</evidence>
<feature type="transmembrane region" description="Helical" evidence="19">
    <location>
        <begin position="29"/>
        <end position="48"/>
    </location>
</feature>
<sequence length="275" mass="30476">MKELLIRVAVAIVGIPLLLFVILKGGLFFYLFSVIVTIIGQWEMYNLLKQKGGRPMPVAGMLSGQALLAILYSGFSPLLCLAVVGLVLYIFGYEMFKNDGSALLNTSSTIMGVIYPTMFWGALLFLRQNAHHVFQADYNFSGIFILIMFVAIWICDTFAYFFGMKFGKHRLFARVSPKKSWEGAVAGLAGALLVYLIVYFQKIIPISLEVAIVSGLIVGVVGQFGDLVESWFKRDAGVKDSSALLPGHGGVLDRFDSVLFSSMAFLIFYFILQLR</sequence>
<keyword evidence="12 18" id="KW-0548">Nucleotidyltransferase</keyword>
<evidence type="ECO:0000256" key="14">
    <source>
        <dbReference type="ARBA" id="ARBA00023098"/>
    </source>
</evidence>
<dbReference type="Proteomes" id="UP000004671">
    <property type="component" value="Chromosome"/>
</dbReference>
<feature type="transmembrane region" description="Helical" evidence="19">
    <location>
        <begin position="183"/>
        <end position="200"/>
    </location>
</feature>
<dbReference type="HOGENOM" id="CLU_037294_3_2_0"/>
<keyword evidence="15 19" id="KW-0472">Membrane</keyword>
<reference evidence="20 23" key="2">
    <citation type="submission" date="2016-11" db="EMBL/GenBank/DDBJ databases">
        <title>Genomic analysis of Caldithrix abyssi and proposal of a novel bacterial phylum Caldithrichaeota.</title>
        <authorList>
            <person name="Kublanov I."/>
            <person name="Sigalova O."/>
            <person name="Gavrilov S."/>
            <person name="Lebedinsky A."/>
            <person name="Ivanova N."/>
            <person name="Daum C."/>
            <person name="Reddy T."/>
            <person name="Klenk H.P."/>
            <person name="Goker M."/>
            <person name="Reva O."/>
            <person name="Miroshnichenko M."/>
            <person name="Kyprides N."/>
            <person name="Woyke T."/>
            <person name="Gelfand M."/>
        </authorList>
    </citation>
    <scope>NUCLEOTIDE SEQUENCE [LARGE SCALE GENOMIC DNA]</scope>
    <source>
        <strain evidence="20 23">LF13</strain>
    </source>
</reference>
<evidence type="ECO:0000256" key="10">
    <source>
        <dbReference type="ARBA" id="ARBA00022679"/>
    </source>
</evidence>
<dbReference type="Pfam" id="PF01148">
    <property type="entry name" value="CTP_transf_1"/>
    <property type="match status" value="1"/>
</dbReference>
<evidence type="ECO:0000256" key="6">
    <source>
        <dbReference type="ARBA" id="ARBA00012487"/>
    </source>
</evidence>
<evidence type="ECO:0000256" key="9">
    <source>
        <dbReference type="ARBA" id="ARBA00022516"/>
    </source>
</evidence>
<evidence type="ECO:0000313" key="20">
    <source>
        <dbReference type="EMBL" id="APF18630.1"/>
    </source>
</evidence>
<evidence type="ECO:0000313" key="23">
    <source>
        <dbReference type="Proteomes" id="UP000183868"/>
    </source>
</evidence>
<feature type="transmembrane region" description="Helical" evidence="19">
    <location>
        <begin position="255"/>
        <end position="272"/>
    </location>
</feature>
<keyword evidence="16" id="KW-0594">Phospholipid biosynthesis</keyword>
<dbReference type="KEGG" id="caby:Cabys_1881"/>
<protein>
    <recommendedName>
        <fullName evidence="7 18">Phosphatidate cytidylyltransferase</fullName>
        <ecNumber evidence="6 18">2.7.7.41</ecNumber>
    </recommendedName>
</protein>
<dbReference type="RefSeq" id="WP_006929974.1">
    <property type="nucleotide sequence ID" value="NZ_CM001402.1"/>
</dbReference>
<dbReference type="GO" id="GO:0005886">
    <property type="term" value="C:plasma membrane"/>
    <property type="evidence" value="ECO:0007669"/>
    <property type="project" value="UniProtKB-SubCell"/>
</dbReference>
<keyword evidence="9" id="KW-0444">Lipid biosynthesis</keyword>
<evidence type="ECO:0000256" key="12">
    <source>
        <dbReference type="ARBA" id="ARBA00022695"/>
    </source>
</evidence>
<comment type="catalytic activity">
    <reaction evidence="1 18">
        <text>a 1,2-diacyl-sn-glycero-3-phosphate + CTP + H(+) = a CDP-1,2-diacyl-sn-glycerol + diphosphate</text>
        <dbReference type="Rhea" id="RHEA:16229"/>
        <dbReference type="ChEBI" id="CHEBI:15378"/>
        <dbReference type="ChEBI" id="CHEBI:33019"/>
        <dbReference type="ChEBI" id="CHEBI:37563"/>
        <dbReference type="ChEBI" id="CHEBI:58332"/>
        <dbReference type="ChEBI" id="CHEBI:58608"/>
        <dbReference type="EC" id="2.7.7.41"/>
    </reaction>
</comment>
<evidence type="ECO:0000313" key="21">
    <source>
        <dbReference type="EMBL" id="EHO42618.1"/>
    </source>
</evidence>
<keyword evidence="8" id="KW-1003">Cell membrane</keyword>
<keyword evidence="14" id="KW-0443">Lipid metabolism</keyword>
<dbReference type="OrthoDB" id="9799199at2"/>
<dbReference type="GO" id="GO:0004605">
    <property type="term" value="F:phosphatidate cytidylyltransferase activity"/>
    <property type="evidence" value="ECO:0007669"/>
    <property type="project" value="UniProtKB-EC"/>
</dbReference>
<organism evidence="21 22">
    <name type="scientific">Caldithrix abyssi DSM 13497</name>
    <dbReference type="NCBI Taxonomy" id="880073"/>
    <lineage>
        <taxon>Bacteria</taxon>
        <taxon>Pseudomonadati</taxon>
        <taxon>Calditrichota</taxon>
        <taxon>Calditrichia</taxon>
        <taxon>Calditrichales</taxon>
        <taxon>Calditrichaceae</taxon>
        <taxon>Caldithrix</taxon>
    </lineage>
</organism>
<comment type="pathway">
    <text evidence="3 18">Phospholipid metabolism; CDP-diacylglycerol biosynthesis; CDP-diacylglycerol from sn-glycerol 3-phosphate: step 3/3.</text>
</comment>
<evidence type="ECO:0000256" key="13">
    <source>
        <dbReference type="ARBA" id="ARBA00022989"/>
    </source>
</evidence>
<keyword evidence="10 18" id="KW-0808">Transferase</keyword>
<evidence type="ECO:0000256" key="8">
    <source>
        <dbReference type="ARBA" id="ARBA00022475"/>
    </source>
</evidence>
<dbReference type="STRING" id="880073.Cabys_1881"/>
<proteinExistence type="inferred from homology"/>
<evidence type="ECO:0000256" key="4">
    <source>
        <dbReference type="ARBA" id="ARBA00005189"/>
    </source>
</evidence>
<evidence type="ECO:0000256" key="2">
    <source>
        <dbReference type="ARBA" id="ARBA00004651"/>
    </source>
</evidence>
<evidence type="ECO:0000313" key="22">
    <source>
        <dbReference type="Proteomes" id="UP000004671"/>
    </source>
</evidence>
<comment type="pathway">
    <text evidence="4">Lipid metabolism.</text>
</comment>
<comment type="similarity">
    <text evidence="5 18">Belongs to the CDS family.</text>
</comment>
<accession>H1XT51</accession>
<dbReference type="Proteomes" id="UP000183868">
    <property type="component" value="Chromosome"/>
</dbReference>
<dbReference type="FunCoup" id="H1XT51">
    <property type="interactions" value="403"/>
</dbReference>
<keyword evidence="17" id="KW-1208">Phospholipid metabolism</keyword>
<dbReference type="InterPro" id="IPR000374">
    <property type="entry name" value="PC_trans"/>
</dbReference>
<reference evidence="21 22" key="1">
    <citation type="submission" date="2011-09" db="EMBL/GenBank/DDBJ databases">
        <title>The permanent draft genome of Caldithrix abyssi DSM 13497.</title>
        <authorList>
            <consortium name="US DOE Joint Genome Institute (JGI-PGF)"/>
            <person name="Lucas S."/>
            <person name="Han J."/>
            <person name="Lapidus A."/>
            <person name="Bruce D."/>
            <person name="Goodwin L."/>
            <person name="Pitluck S."/>
            <person name="Peters L."/>
            <person name="Kyrpides N."/>
            <person name="Mavromatis K."/>
            <person name="Ivanova N."/>
            <person name="Mikhailova N."/>
            <person name="Chertkov O."/>
            <person name="Detter J.C."/>
            <person name="Tapia R."/>
            <person name="Han C."/>
            <person name="Land M."/>
            <person name="Hauser L."/>
            <person name="Markowitz V."/>
            <person name="Cheng J.-F."/>
            <person name="Hugenholtz P."/>
            <person name="Woyke T."/>
            <person name="Wu D."/>
            <person name="Spring S."/>
            <person name="Brambilla E."/>
            <person name="Klenk H.-P."/>
            <person name="Eisen J.A."/>
        </authorList>
    </citation>
    <scope>NUCLEOTIDE SEQUENCE [LARGE SCALE GENOMIC DNA]</scope>
    <source>
        <strain evidence="21 22">DSM 13497</strain>
    </source>
</reference>
<dbReference type="PaxDb" id="880073-Calab_3012"/>
<keyword evidence="13 19" id="KW-1133">Transmembrane helix</keyword>
<evidence type="ECO:0000256" key="11">
    <source>
        <dbReference type="ARBA" id="ARBA00022692"/>
    </source>
</evidence>
<keyword evidence="22" id="KW-1185">Reference proteome</keyword>
<evidence type="ECO:0000256" key="16">
    <source>
        <dbReference type="ARBA" id="ARBA00023209"/>
    </source>
</evidence>
<evidence type="ECO:0000256" key="3">
    <source>
        <dbReference type="ARBA" id="ARBA00005119"/>
    </source>
</evidence>
<evidence type="ECO:0000256" key="19">
    <source>
        <dbReference type="SAM" id="Phobius"/>
    </source>
</evidence>
<evidence type="ECO:0000256" key="7">
    <source>
        <dbReference type="ARBA" id="ARBA00019373"/>
    </source>
</evidence>
<dbReference type="EMBL" id="CP018099">
    <property type="protein sequence ID" value="APF18630.1"/>
    <property type="molecule type" value="Genomic_DNA"/>
</dbReference>
<dbReference type="eggNOG" id="COG4589">
    <property type="taxonomic scope" value="Bacteria"/>
</dbReference>
<feature type="transmembrane region" description="Helical" evidence="19">
    <location>
        <begin position="207"/>
        <end position="225"/>
    </location>
</feature>
<gene>
    <name evidence="20" type="ORF">Cabys_1881</name>
    <name evidence="21" type="ORF">Calab_3012</name>
</gene>
<feature type="transmembrane region" description="Helical" evidence="19">
    <location>
        <begin position="69"/>
        <end position="91"/>
    </location>
</feature>
<evidence type="ECO:0000256" key="5">
    <source>
        <dbReference type="ARBA" id="ARBA00010185"/>
    </source>
</evidence>
<dbReference type="PROSITE" id="PS01315">
    <property type="entry name" value="CDS"/>
    <property type="match status" value="1"/>
</dbReference>
<feature type="transmembrane region" description="Helical" evidence="19">
    <location>
        <begin position="5"/>
        <end position="23"/>
    </location>
</feature>
<evidence type="ECO:0000256" key="1">
    <source>
        <dbReference type="ARBA" id="ARBA00001698"/>
    </source>
</evidence>
<evidence type="ECO:0000256" key="18">
    <source>
        <dbReference type="RuleBase" id="RU003938"/>
    </source>
</evidence>
<dbReference type="EMBL" id="CM001402">
    <property type="protein sequence ID" value="EHO42618.1"/>
    <property type="molecule type" value="Genomic_DNA"/>
</dbReference>
<dbReference type="EC" id="2.7.7.41" evidence="6 18"/>
<dbReference type="PANTHER" id="PTHR46382:SF1">
    <property type="entry name" value="PHOSPHATIDATE CYTIDYLYLTRANSFERASE"/>
    <property type="match status" value="1"/>
</dbReference>